<keyword evidence="3" id="KW-1185">Reference proteome</keyword>
<name>A0A0P0X8Z1_ORYSJ</name>
<organism evidence="2 3">
    <name type="scientific">Oryza sativa subsp. japonica</name>
    <name type="common">Rice</name>
    <dbReference type="NCBI Taxonomy" id="39947"/>
    <lineage>
        <taxon>Eukaryota</taxon>
        <taxon>Viridiplantae</taxon>
        <taxon>Streptophyta</taxon>
        <taxon>Embryophyta</taxon>
        <taxon>Tracheophyta</taxon>
        <taxon>Spermatophyta</taxon>
        <taxon>Magnoliopsida</taxon>
        <taxon>Liliopsida</taxon>
        <taxon>Poales</taxon>
        <taxon>Poaceae</taxon>
        <taxon>BOP clade</taxon>
        <taxon>Oryzoideae</taxon>
        <taxon>Oryzeae</taxon>
        <taxon>Oryzinae</taxon>
        <taxon>Oryza</taxon>
        <taxon>Oryza sativa</taxon>
    </lineage>
</organism>
<feature type="non-terminal residue" evidence="2">
    <location>
        <position position="1"/>
    </location>
</feature>
<dbReference type="Proteomes" id="UP000059680">
    <property type="component" value="Chromosome 7"/>
</dbReference>
<evidence type="ECO:0000313" key="3">
    <source>
        <dbReference type="Proteomes" id="UP000059680"/>
    </source>
</evidence>
<dbReference type="EMBL" id="AP014963">
    <property type="protein sequence ID" value="BAT02500.1"/>
    <property type="molecule type" value="Genomic_DNA"/>
</dbReference>
<dbReference type="Gramene" id="Os07t0598450-00">
    <property type="protein sequence ID" value="Os07t0598450-00"/>
    <property type="gene ID" value="Os07g0598450"/>
</dbReference>
<reference evidence="3" key="1">
    <citation type="journal article" date="2005" name="Nature">
        <title>The map-based sequence of the rice genome.</title>
        <authorList>
            <consortium name="International rice genome sequencing project (IRGSP)"/>
            <person name="Matsumoto T."/>
            <person name="Wu J."/>
            <person name="Kanamori H."/>
            <person name="Katayose Y."/>
            <person name="Fujisawa M."/>
            <person name="Namiki N."/>
            <person name="Mizuno H."/>
            <person name="Yamamoto K."/>
            <person name="Antonio B.A."/>
            <person name="Baba T."/>
            <person name="Sakata K."/>
            <person name="Nagamura Y."/>
            <person name="Aoki H."/>
            <person name="Arikawa K."/>
            <person name="Arita K."/>
            <person name="Bito T."/>
            <person name="Chiden Y."/>
            <person name="Fujitsuka N."/>
            <person name="Fukunaka R."/>
            <person name="Hamada M."/>
            <person name="Harada C."/>
            <person name="Hayashi A."/>
            <person name="Hijishita S."/>
            <person name="Honda M."/>
            <person name="Hosokawa S."/>
            <person name="Ichikawa Y."/>
            <person name="Idonuma A."/>
            <person name="Iijima M."/>
            <person name="Ikeda M."/>
            <person name="Ikeno M."/>
            <person name="Ito K."/>
            <person name="Ito S."/>
            <person name="Ito T."/>
            <person name="Ito Y."/>
            <person name="Ito Y."/>
            <person name="Iwabuchi A."/>
            <person name="Kamiya K."/>
            <person name="Karasawa W."/>
            <person name="Kurita K."/>
            <person name="Katagiri S."/>
            <person name="Kikuta A."/>
            <person name="Kobayashi H."/>
            <person name="Kobayashi N."/>
            <person name="Machita K."/>
            <person name="Maehara T."/>
            <person name="Masukawa M."/>
            <person name="Mizubayashi T."/>
            <person name="Mukai Y."/>
            <person name="Nagasaki H."/>
            <person name="Nagata Y."/>
            <person name="Naito S."/>
            <person name="Nakashima M."/>
            <person name="Nakama Y."/>
            <person name="Nakamichi Y."/>
            <person name="Nakamura M."/>
            <person name="Meguro A."/>
            <person name="Negishi M."/>
            <person name="Ohta I."/>
            <person name="Ohta T."/>
            <person name="Okamoto M."/>
            <person name="Ono N."/>
            <person name="Saji S."/>
            <person name="Sakaguchi M."/>
            <person name="Sakai K."/>
            <person name="Shibata M."/>
            <person name="Shimokawa T."/>
            <person name="Song J."/>
            <person name="Takazaki Y."/>
            <person name="Terasawa K."/>
            <person name="Tsugane M."/>
            <person name="Tsuji K."/>
            <person name="Ueda S."/>
            <person name="Waki K."/>
            <person name="Yamagata H."/>
            <person name="Yamamoto M."/>
            <person name="Yamamoto S."/>
            <person name="Yamane H."/>
            <person name="Yoshiki S."/>
            <person name="Yoshihara R."/>
            <person name="Yukawa K."/>
            <person name="Zhong H."/>
            <person name="Yano M."/>
            <person name="Yuan Q."/>
            <person name="Ouyang S."/>
            <person name="Liu J."/>
            <person name="Jones K.M."/>
            <person name="Gansberger K."/>
            <person name="Moffat K."/>
            <person name="Hill J."/>
            <person name="Bera J."/>
            <person name="Fadrosh D."/>
            <person name="Jin S."/>
            <person name="Johri S."/>
            <person name="Kim M."/>
            <person name="Overton L."/>
            <person name="Reardon M."/>
            <person name="Tsitrin T."/>
            <person name="Vuong H."/>
            <person name="Weaver B."/>
            <person name="Ciecko A."/>
            <person name="Tallon L."/>
            <person name="Jackson J."/>
            <person name="Pai G."/>
            <person name="Aken S.V."/>
            <person name="Utterback T."/>
            <person name="Reidmuller S."/>
            <person name="Feldblyum T."/>
            <person name="Hsiao J."/>
            <person name="Zismann V."/>
            <person name="Iobst S."/>
            <person name="de Vazeille A.R."/>
            <person name="Buell C.R."/>
            <person name="Ying K."/>
            <person name="Li Y."/>
            <person name="Lu T."/>
            <person name="Huang Y."/>
            <person name="Zhao Q."/>
            <person name="Feng Q."/>
            <person name="Zhang L."/>
            <person name="Zhu J."/>
            <person name="Weng Q."/>
            <person name="Mu J."/>
            <person name="Lu Y."/>
            <person name="Fan D."/>
            <person name="Liu Y."/>
            <person name="Guan J."/>
            <person name="Zhang Y."/>
            <person name="Yu S."/>
            <person name="Liu X."/>
            <person name="Zhang Y."/>
            <person name="Hong G."/>
            <person name="Han B."/>
            <person name="Choisne N."/>
            <person name="Demange N."/>
            <person name="Orjeda G."/>
            <person name="Samain S."/>
            <person name="Cattolico L."/>
            <person name="Pelletier E."/>
            <person name="Couloux A."/>
            <person name="Segurens B."/>
            <person name="Wincker P."/>
            <person name="D'Hont A."/>
            <person name="Scarpelli C."/>
            <person name="Weissenbach J."/>
            <person name="Salanoubat M."/>
            <person name="Quetier F."/>
            <person name="Yu Y."/>
            <person name="Kim H.R."/>
            <person name="Rambo T."/>
            <person name="Currie J."/>
            <person name="Collura K."/>
            <person name="Luo M."/>
            <person name="Yang T."/>
            <person name="Ammiraju J.S.S."/>
            <person name="Engler F."/>
            <person name="Soderlund C."/>
            <person name="Wing R.A."/>
            <person name="Palmer L.E."/>
            <person name="de la Bastide M."/>
            <person name="Spiegel L."/>
            <person name="Nascimento L."/>
            <person name="Zutavern T."/>
            <person name="O'Shaughnessy A."/>
            <person name="Dike S."/>
            <person name="Dedhia N."/>
            <person name="Preston R."/>
            <person name="Balija V."/>
            <person name="McCombie W.R."/>
            <person name="Chow T."/>
            <person name="Chen H."/>
            <person name="Chung M."/>
            <person name="Chen C."/>
            <person name="Shaw J."/>
            <person name="Wu H."/>
            <person name="Hsiao K."/>
            <person name="Chao Y."/>
            <person name="Chu M."/>
            <person name="Cheng C."/>
            <person name="Hour A."/>
            <person name="Lee P."/>
            <person name="Lin S."/>
            <person name="Lin Y."/>
            <person name="Liou J."/>
            <person name="Liu S."/>
            <person name="Hsing Y."/>
            <person name="Raghuvanshi S."/>
            <person name="Mohanty A."/>
            <person name="Bharti A.K."/>
            <person name="Gaur A."/>
            <person name="Gupta V."/>
            <person name="Kumar D."/>
            <person name="Ravi V."/>
            <person name="Vij S."/>
            <person name="Kapur A."/>
            <person name="Khurana P."/>
            <person name="Khurana P."/>
            <person name="Khurana J.P."/>
            <person name="Tyagi A.K."/>
            <person name="Gaikwad K."/>
            <person name="Singh A."/>
            <person name="Dalal V."/>
            <person name="Srivastava S."/>
            <person name="Dixit A."/>
            <person name="Pal A.K."/>
            <person name="Ghazi I.A."/>
            <person name="Yadav M."/>
            <person name="Pandit A."/>
            <person name="Bhargava A."/>
            <person name="Sureshbabu K."/>
            <person name="Batra K."/>
            <person name="Sharma T.R."/>
            <person name="Mohapatra T."/>
            <person name="Singh N.K."/>
            <person name="Messing J."/>
            <person name="Nelson A.B."/>
            <person name="Fuks G."/>
            <person name="Kavchok S."/>
            <person name="Keizer G."/>
            <person name="Linton E."/>
            <person name="Llaca V."/>
            <person name="Song R."/>
            <person name="Tanyolac B."/>
            <person name="Young S."/>
            <person name="Ho-Il K."/>
            <person name="Hahn J.H."/>
            <person name="Sangsakoo G."/>
            <person name="Vanavichit A."/>
            <person name="de Mattos Luiz.A.T."/>
            <person name="Zimmer P.D."/>
            <person name="Malone G."/>
            <person name="Dellagostin O."/>
            <person name="de Oliveira A.C."/>
            <person name="Bevan M."/>
            <person name="Bancroft I."/>
            <person name="Minx P."/>
            <person name="Cordum H."/>
            <person name="Wilson R."/>
            <person name="Cheng Z."/>
            <person name="Jin W."/>
            <person name="Jiang J."/>
            <person name="Leong S.A."/>
            <person name="Iwama H."/>
            <person name="Gojobori T."/>
            <person name="Itoh T."/>
            <person name="Niimura Y."/>
            <person name="Fujii Y."/>
            <person name="Habara T."/>
            <person name="Sakai H."/>
            <person name="Sato Y."/>
            <person name="Wilson G."/>
            <person name="Kumar K."/>
            <person name="McCouch S."/>
            <person name="Juretic N."/>
            <person name="Hoen D."/>
            <person name="Wright S."/>
            <person name="Bruskiewich R."/>
            <person name="Bureau T."/>
            <person name="Miyao A."/>
            <person name="Hirochika H."/>
            <person name="Nishikawa T."/>
            <person name="Kadowaki K."/>
            <person name="Sugiura M."/>
            <person name="Burr B."/>
            <person name="Sasaki T."/>
        </authorList>
    </citation>
    <scope>NUCLEOTIDE SEQUENCE [LARGE SCALE GENOMIC DNA]</scope>
    <source>
        <strain evidence="3">cv. Nipponbare</strain>
    </source>
</reference>
<dbReference type="PaxDb" id="39947-A0A0P0X8Z1"/>
<dbReference type="AlphaFoldDB" id="A0A0P0X8Z1"/>
<proteinExistence type="predicted"/>
<evidence type="ECO:0000313" key="2">
    <source>
        <dbReference type="EMBL" id="BAT02500.1"/>
    </source>
</evidence>
<reference evidence="2 3" key="3">
    <citation type="journal article" date="2013" name="Rice">
        <title>Improvement of the Oryza sativa Nipponbare reference genome using next generation sequence and optical map data.</title>
        <authorList>
            <person name="Kawahara Y."/>
            <person name="de la Bastide M."/>
            <person name="Hamilton J.P."/>
            <person name="Kanamori H."/>
            <person name="McCombie W.R."/>
            <person name="Ouyang S."/>
            <person name="Schwartz D.C."/>
            <person name="Tanaka T."/>
            <person name="Wu J."/>
            <person name="Zhou S."/>
            <person name="Childs K.L."/>
            <person name="Davidson R.M."/>
            <person name="Lin H."/>
            <person name="Quesada-Ocampo L."/>
            <person name="Vaillancourt B."/>
            <person name="Sakai H."/>
            <person name="Lee S.S."/>
            <person name="Kim J."/>
            <person name="Numa H."/>
            <person name="Itoh T."/>
            <person name="Buell C.R."/>
            <person name="Matsumoto T."/>
        </authorList>
    </citation>
    <scope>NUCLEOTIDE SEQUENCE [LARGE SCALE GENOMIC DNA]</scope>
    <source>
        <strain evidence="3">cv. Nipponbare</strain>
    </source>
</reference>
<dbReference type="FunCoup" id="A0A0P0X8Z1">
    <property type="interactions" value="31"/>
</dbReference>
<feature type="region of interest" description="Disordered" evidence="1">
    <location>
        <begin position="1"/>
        <end position="22"/>
    </location>
</feature>
<dbReference type="InParanoid" id="A0A0P0X8Z1"/>
<gene>
    <name evidence="2" type="ordered locus">Os07g0598450</name>
    <name evidence="2" type="ORF">OSNPB_070598450</name>
</gene>
<evidence type="ECO:0000256" key="1">
    <source>
        <dbReference type="SAM" id="MobiDB-lite"/>
    </source>
</evidence>
<sequence>AVVRAAGLAHPRRAPRPGAPHRGRHVAERLLHLVEVPRVLHLPRQVPVLAGAEVVDVVRHAVDGAAPRHPQHLREPRAVVEPARREHLRHLAAAAVHTLHRLPQHRHVAAVLRRRHPRRDAAAGQLVAELPRLDAVALAGGVPHQVERVPGVPVAGVQRVLAAGGLPPALERVQPERHL</sequence>
<protein>
    <submittedName>
        <fullName evidence="2">Os07g0598450 protein</fullName>
    </submittedName>
</protein>
<feature type="compositionally biased region" description="Basic residues" evidence="1">
    <location>
        <begin position="10"/>
        <end position="22"/>
    </location>
</feature>
<reference evidence="2 3" key="2">
    <citation type="journal article" date="2013" name="Plant Cell Physiol.">
        <title>Rice Annotation Project Database (RAP-DB): an integrative and interactive database for rice genomics.</title>
        <authorList>
            <person name="Sakai H."/>
            <person name="Lee S.S."/>
            <person name="Tanaka T."/>
            <person name="Numa H."/>
            <person name="Kim J."/>
            <person name="Kawahara Y."/>
            <person name="Wakimoto H."/>
            <person name="Yang C.C."/>
            <person name="Iwamoto M."/>
            <person name="Abe T."/>
            <person name="Yamada Y."/>
            <person name="Muto A."/>
            <person name="Inokuchi H."/>
            <person name="Ikemura T."/>
            <person name="Matsumoto T."/>
            <person name="Sasaki T."/>
            <person name="Itoh T."/>
        </authorList>
    </citation>
    <scope>NUCLEOTIDE SEQUENCE [LARGE SCALE GENOMIC DNA]</scope>
    <source>
        <strain evidence="3">cv. Nipponbare</strain>
    </source>
</reference>
<accession>A0A0P0X8Z1</accession>